<organism evidence="2 3">
    <name type="scientific">Lacipirellula parvula</name>
    <dbReference type="NCBI Taxonomy" id="2650471"/>
    <lineage>
        <taxon>Bacteria</taxon>
        <taxon>Pseudomonadati</taxon>
        <taxon>Planctomycetota</taxon>
        <taxon>Planctomycetia</taxon>
        <taxon>Pirellulales</taxon>
        <taxon>Lacipirellulaceae</taxon>
        <taxon>Lacipirellula</taxon>
    </lineage>
</organism>
<evidence type="ECO:0000313" key="3">
    <source>
        <dbReference type="Proteomes" id="UP000326837"/>
    </source>
</evidence>
<dbReference type="InterPro" id="IPR029062">
    <property type="entry name" value="Class_I_gatase-like"/>
</dbReference>
<dbReference type="RefSeq" id="WP_152101608.1">
    <property type="nucleotide sequence ID" value="NZ_AP021861.1"/>
</dbReference>
<dbReference type="EMBL" id="AP021861">
    <property type="protein sequence ID" value="BBO36438.1"/>
    <property type="molecule type" value="Genomic_DNA"/>
</dbReference>
<accession>A0A5K7XIX5</accession>
<dbReference type="PANTHER" id="PTHR43130:SF2">
    <property type="entry name" value="DJ-1_PFPI DOMAIN-CONTAINING PROTEIN"/>
    <property type="match status" value="1"/>
</dbReference>
<dbReference type="SUPFAM" id="SSF52317">
    <property type="entry name" value="Class I glutamine amidotransferase-like"/>
    <property type="match status" value="1"/>
</dbReference>
<dbReference type="Pfam" id="PF01965">
    <property type="entry name" value="DJ-1_PfpI"/>
    <property type="match status" value="1"/>
</dbReference>
<proteinExistence type="predicted"/>
<gene>
    <name evidence="2" type="ORF">PLANPX_6050</name>
</gene>
<dbReference type="KEGG" id="lpav:PLANPX_6050"/>
<feature type="domain" description="DJ-1/PfpI" evidence="1">
    <location>
        <begin position="3"/>
        <end position="174"/>
    </location>
</feature>
<dbReference type="Gene3D" id="3.40.50.880">
    <property type="match status" value="1"/>
</dbReference>
<dbReference type="GO" id="GO:0006355">
    <property type="term" value="P:regulation of DNA-templated transcription"/>
    <property type="evidence" value="ECO:0007669"/>
    <property type="project" value="TreeGrafter"/>
</dbReference>
<dbReference type="PANTHER" id="PTHR43130">
    <property type="entry name" value="ARAC-FAMILY TRANSCRIPTIONAL REGULATOR"/>
    <property type="match status" value="1"/>
</dbReference>
<evidence type="ECO:0000259" key="1">
    <source>
        <dbReference type="Pfam" id="PF01965"/>
    </source>
</evidence>
<reference evidence="3" key="1">
    <citation type="submission" date="2019-10" db="EMBL/GenBank/DDBJ databases">
        <title>Lacipirellula parvula gen. nov., sp. nov., representing a lineage of planctomycetes widespread in freshwater anoxic habitats, and description of the family Lacipirellulaceae.</title>
        <authorList>
            <person name="Dedysh S.N."/>
            <person name="Kulichevskaya I.S."/>
            <person name="Beletsky A.V."/>
            <person name="Rakitin A.L."/>
            <person name="Mardanov A.V."/>
            <person name="Ivanova A.A."/>
            <person name="Saltykova V.X."/>
            <person name="Rijpstra W.I.C."/>
            <person name="Sinninghe Damste J.S."/>
            <person name="Ravin N.V."/>
        </authorList>
    </citation>
    <scope>NUCLEOTIDE SEQUENCE [LARGE SCALE GENOMIC DNA]</scope>
    <source>
        <strain evidence="3">PX69</strain>
    </source>
</reference>
<dbReference type="Proteomes" id="UP000326837">
    <property type="component" value="Chromosome"/>
</dbReference>
<protein>
    <recommendedName>
        <fullName evidence="1">DJ-1/PfpI domain-containing protein</fullName>
    </recommendedName>
</protein>
<dbReference type="InterPro" id="IPR052158">
    <property type="entry name" value="INH-QAR"/>
</dbReference>
<keyword evidence="3" id="KW-1185">Reference proteome</keyword>
<sequence length="202" mass="21033">MNIDILIYPGFDELDAIAPFEVLQNAAKLGADFRVRLVASPTAETIVAAHGLAVACDALLGEGPRPDLLVVPGGGWIDGSAAGARAEVNRGVIPAELDEYHAAGVTLAAVCTGAMLLAAAKLLSGRPAITHHSAIPDLEAAGARLVRARVVDDGAIITAGGVTSGLDLALWIVERFASPAIALRIEENMEYERRGVVWRQPS</sequence>
<dbReference type="AlphaFoldDB" id="A0A5K7XIX5"/>
<evidence type="ECO:0000313" key="2">
    <source>
        <dbReference type="EMBL" id="BBO36438.1"/>
    </source>
</evidence>
<dbReference type="InterPro" id="IPR002818">
    <property type="entry name" value="DJ-1/PfpI"/>
</dbReference>
<dbReference type="CDD" id="cd03139">
    <property type="entry name" value="GATase1_PfpI_2"/>
    <property type="match status" value="1"/>
</dbReference>
<name>A0A5K7XIX5_9BACT</name>